<name>A0A194Q3Q2_PAPXU</name>
<feature type="region of interest" description="Disordered" evidence="1">
    <location>
        <begin position="855"/>
        <end position="878"/>
    </location>
</feature>
<feature type="region of interest" description="Disordered" evidence="1">
    <location>
        <begin position="277"/>
        <end position="307"/>
    </location>
</feature>
<proteinExistence type="predicted"/>
<gene>
    <name evidence="2" type="ORF">RR46_11161</name>
</gene>
<evidence type="ECO:0000313" key="2">
    <source>
        <dbReference type="EMBL" id="KPI98040.1"/>
    </source>
</evidence>
<accession>A0A194Q3Q2</accession>
<organism evidence="2 3">
    <name type="scientific">Papilio xuthus</name>
    <name type="common">Asian swallowtail butterfly</name>
    <dbReference type="NCBI Taxonomy" id="66420"/>
    <lineage>
        <taxon>Eukaryota</taxon>
        <taxon>Metazoa</taxon>
        <taxon>Ecdysozoa</taxon>
        <taxon>Arthropoda</taxon>
        <taxon>Hexapoda</taxon>
        <taxon>Insecta</taxon>
        <taxon>Pterygota</taxon>
        <taxon>Neoptera</taxon>
        <taxon>Endopterygota</taxon>
        <taxon>Lepidoptera</taxon>
        <taxon>Glossata</taxon>
        <taxon>Ditrysia</taxon>
        <taxon>Papilionoidea</taxon>
        <taxon>Papilionidae</taxon>
        <taxon>Papilioninae</taxon>
        <taxon>Papilio</taxon>
    </lineage>
</organism>
<feature type="compositionally biased region" description="Polar residues" evidence="1">
    <location>
        <begin position="331"/>
        <end position="344"/>
    </location>
</feature>
<feature type="region of interest" description="Disordered" evidence="1">
    <location>
        <begin position="684"/>
        <end position="708"/>
    </location>
</feature>
<keyword evidence="3" id="KW-1185">Reference proteome</keyword>
<evidence type="ECO:0000256" key="1">
    <source>
        <dbReference type="SAM" id="MobiDB-lite"/>
    </source>
</evidence>
<reference evidence="2 3" key="1">
    <citation type="journal article" date="2015" name="Nat. Commun.">
        <title>Outbred genome sequencing and CRISPR/Cas9 gene editing in butterflies.</title>
        <authorList>
            <person name="Li X."/>
            <person name="Fan D."/>
            <person name="Zhang W."/>
            <person name="Liu G."/>
            <person name="Zhang L."/>
            <person name="Zhao L."/>
            <person name="Fang X."/>
            <person name="Chen L."/>
            <person name="Dong Y."/>
            <person name="Chen Y."/>
            <person name="Ding Y."/>
            <person name="Zhao R."/>
            <person name="Feng M."/>
            <person name="Zhu Y."/>
            <person name="Feng Y."/>
            <person name="Jiang X."/>
            <person name="Zhu D."/>
            <person name="Xiang H."/>
            <person name="Feng X."/>
            <person name="Li S."/>
            <person name="Wang J."/>
            <person name="Zhang G."/>
            <person name="Kronforst M.R."/>
            <person name="Wang W."/>
        </authorList>
    </citation>
    <scope>NUCLEOTIDE SEQUENCE [LARGE SCALE GENOMIC DNA]</scope>
    <source>
        <strain evidence="2">Ya'a_city_454_Px</strain>
        <tissue evidence="2">Whole body</tissue>
    </source>
</reference>
<feature type="compositionally biased region" description="Low complexity" evidence="1">
    <location>
        <begin position="860"/>
        <end position="878"/>
    </location>
</feature>
<sequence>MEEPVKDNAGGPLITNDDVITYGHPKVSKNVVFGIGDMPAGRTNNIVSKSALKNKQKLADRHSSKPSQIPRYRYHQKEPPILEIPTKSITEYGIKIEKPRRKLLMKSSLEKIQLHNRKRDMQSESSSAIITKVLLEEIRGRHKIGSDRLNEWLMESATDYLRPIANCLGASNISSTMVPQTSQSECDVNTRMSIEKRLIEALSNKNHNAIIALDKNMPYITFEDLELDMRPEQDLSNNDHLKDHINEKKKHNNTEITTNAVFENCILKTKEYFKSKSPKKKAEKDIEKNTERKADHSRVEDAEIKPNDTKECVQYNVTSAGDHLTEKENNDLSGTTYDGNEHMPTTSYIDCPSEILQRMTNLEAEGYDIASTVSGTDIEIRDDFLSNYNFEQAYSSLMEGRSENWILDNCNDSLCCIEEPHPEEPNICKLCASHTETKKQQKVPRPFITFTKHFSVGRICRRRWNLMWKGTAERWASKPKSHSKCRTFATMLDLQRSGFWENADVQTTVLLYHEAGTDAIAKEQKSTGIVPPTKLYSEAYTKIESDKSICKNQSPKHQSQVGPSAGIHIKNTKNNTPEEPITPYPPFNTIKSYKNDISTCIDPIEDYNNATTVVTLKEKETDGSLLLITKKRSSVSINSDIAMVVNLNAHEAFNQTDELEQADTGLEEVTSHHNIGVITSNNMMTPARGNKNTNRNIVYTSDKSGDTLSSDIRSCDYSKLLMSSSADTEDQDDDDKDVSTEAMAQFNDLTKETSRYLCSRQYDTNAHAVSSPNLIETCNFSGGPVTHHVHKAVSTQGLVQRYSFNGGSHRSQRSFTADVHPDYATNCTSMTEQSISKPVGVKSALIRDLEKQSGFEDKSPTYNSSDSSSSGSPKVAPSKRGVAIQVVLDNTGHDAKSRRVLSTSVGIFTSLHGLSQSIQTPYNKLGIDNELGFNLIPATSKSTYTSCHMAGAAVQTGFKTTKKSIVPKSPKATSSEDLTTECTENIMKSIKQPPTLSTMIDKITTTEYLFVYDMPHIVPHSIFSEQTSPVSPSIRSSAKQRVTSSGNPRNPKNSNVFYLEACTMKPSTYHNAGCQTYEYIIPVITIASASTCSLSPALSLTDICEGRDKNELQAVYYMLSAIEGRIRRLKQNIRCRQ</sequence>
<dbReference type="Proteomes" id="UP000053268">
    <property type="component" value="Unassembled WGS sequence"/>
</dbReference>
<dbReference type="EMBL" id="KQ459586">
    <property type="protein sequence ID" value="KPI98040.1"/>
    <property type="molecule type" value="Genomic_DNA"/>
</dbReference>
<feature type="region of interest" description="Disordered" evidence="1">
    <location>
        <begin position="325"/>
        <end position="344"/>
    </location>
</feature>
<protein>
    <submittedName>
        <fullName evidence="2">Uncharacterized protein</fullName>
    </submittedName>
</protein>
<feature type="region of interest" description="Disordered" evidence="1">
    <location>
        <begin position="1026"/>
        <end position="1051"/>
    </location>
</feature>
<evidence type="ECO:0000313" key="3">
    <source>
        <dbReference type="Proteomes" id="UP000053268"/>
    </source>
</evidence>
<dbReference type="AlphaFoldDB" id="A0A194Q3Q2"/>